<evidence type="ECO:0000259" key="5">
    <source>
        <dbReference type="Pfam" id="PF14905"/>
    </source>
</evidence>
<dbReference type="Pfam" id="PF14905">
    <property type="entry name" value="OMP_b-brl_3"/>
    <property type="match status" value="1"/>
</dbReference>
<dbReference type="PANTHER" id="PTHR40980">
    <property type="entry name" value="PLUG DOMAIN-CONTAINING PROTEIN"/>
    <property type="match status" value="1"/>
</dbReference>
<evidence type="ECO:0000313" key="6">
    <source>
        <dbReference type="EMBL" id="BCS84689.1"/>
    </source>
</evidence>
<dbReference type="InterPro" id="IPR008969">
    <property type="entry name" value="CarboxyPept-like_regulatory"/>
</dbReference>
<feature type="signal peptide" evidence="4">
    <location>
        <begin position="1"/>
        <end position="20"/>
    </location>
</feature>
<evidence type="ECO:0000313" key="7">
    <source>
        <dbReference type="Proteomes" id="UP001319045"/>
    </source>
</evidence>
<keyword evidence="7" id="KW-1185">Reference proteome</keyword>
<sequence length="843" mass="96054">MIMRKTIIILLCALSLHLSAQRVNLHYNNTPISAILKQLNSEQHNYAINFIYNELEDFHVTTDIKNKTIPDAIRQMIGFYPIKMTTMDENILLVECIQKAALHYKGRIIDEHGQSLEFANITLLSPTDSTIIGNGVSNEDGYFVIPCESQKVIARISYVGYKTIKRTFTNPNMGLTKLEPSQMMVKGVVVKGHLITRSAEGLTVNIEKSPLADIGYASDVLKHLPLVTLKNDVYGVLGKGTPLIYINNRLVYDNTELKQLNSSEIKNVKVIINPGAEYDATVNSVIRISTIKAKGDGLSGIVDGNLSAERVLSHQAGGTLNYRKNGLDIFGSARYYRNMLSANQTMDSHNGDWENSDKLKLKGRNLTLLTTLGTNYQWNSRSSVGLRYQFTDTPSNHFNAFDDLEGQHLGIVTYRASSQDYRQRTSKRHYVNAYLDYGFNDDSYLKLDMDYLNGNSNDKQDYNISQSNLSSHNNAKNKLYAGRLIFVSPLLGGNVKTGMEASYTNNNNNYKVVDGATVQNDLHSTTNKANQQLYAGFLEYNKSWNEHWSANIGFRYEYTNFNYYVDAIKSPEASQSYGGFFPSGSIAYNIGNVDISLAYRYTTQRPSYFQLRNAVAINSPYSYEGGNPELQPSKTNMLTLTLAWKDLQFVSTYATIKDGISFIYDHYETNDSIAFFQTRNMDRRYMNFSANYSPTLFKIWKPELQVNFTKPFVSYNGQRYNKPNWYFEMDNLLKLSTSFNVGCEIDYTTAGHTDNGVRYYYANSYAELYFVKTFLNNRLRLNLSVTNIFNTSREKWQIDTNGVISNKWNDNDKRTFKLTVTYRFNESKSKYKGTASTDELKRL</sequence>
<dbReference type="InterPro" id="IPR041700">
    <property type="entry name" value="OMP_b-brl_3"/>
</dbReference>
<keyword evidence="3" id="KW-0998">Cell outer membrane</keyword>
<reference evidence="6 7" key="1">
    <citation type="journal article" date="2022" name="Int. J. Syst. Evol. Microbiol.">
        <title>Prevotella herbatica sp. nov., a plant polysaccharide-decomposing anaerobic bacterium isolated from a methanogenic reactor.</title>
        <authorList>
            <person name="Uek A."/>
            <person name="Tonouchi A."/>
            <person name="Kaku N."/>
            <person name="Ueki K."/>
        </authorList>
    </citation>
    <scope>NUCLEOTIDE SEQUENCE [LARGE SCALE GENOMIC DNA]</scope>
    <source>
        <strain evidence="6 7">WR041</strain>
    </source>
</reference>
<evidence type="ECO:0000256" key="2">
    <source>
        <dbReference type="ARBA" id="ARBA00023136"/>
    </source>
</evidence>
<accession>A0ABN6EFP4</accession>
<keyword evidence="4" id="KW-0732">Signal</keyword>
<feature type="chain" id="PRO_5046300474" evidence="4">
    <location>
        <begin position="21"/>
        <end position="843"/>
    </location>
</feature>
<gene>
    <name evidence="6" type="ORF">prwr041_05820</name>
</gene>
<protein>
    <submittedName>
        <fullName evidence="6">TonB-dependent receptor family protein</fullName>
    </submittedName>
</protein>
<feature type="domain" description="Outer membrane protein beta-barrel" evidence="5">
    <location>
        <begin position="441"/>
        <end position="822"/>
    </location>
</feature>
<dbReference type="Proteomes" id="UP001319045">
    <property type="component" value="Chromosome"/>
</dbReference>
<comment type="subcellular location">
    <subcellularLocation>
        <location evidence="1">Cell outer membrane</location>
    </subcellularLocation>
</comment>
<evidence type="ECO:0000256" key="3">
    <source>
        <dbReference type="ARBA" id="ARBA00023237"/>
    </source>
</evidence>
<name>A0ABN6EFP4_9BACT</name>
<organism evidence="6 7">
    <name type="scientific">Prevotella herbatica</name>
    <dbReference type="NCBI Taxonomy" id="2801997"/>
    <lineage>
        <taxon>Bacteria</taxon>
        <taxon>Pseudomonadati</taxon>
        <taxon>Bacteroidota</taxon>
        <taxon>Bacteroidia</taxon>
        <taxon>Bacteroidales</taxon>
        <taxon>Prevotellaceae</taxon>
        <taxon>Prevotella</taxon>
    </lineage>
</organism>
<dbReference type="EMBL" id="AP024484">
    <property type="protein sequence ID" value="BCS84689.1"/>
    <property type="molecule type" value="Genomic_DNA"/>
</dbReference>
<keyword evidence="2" id="KW-0472">Membrane</keyword>
<dbReference type="SUPFAM" id="SSF56935">
    <property type="entry name" value="Porins"/>
    <property type="match status" value="1"/>
</dbReference>
<dbReference type="Gene3D" id="2.40.170.20">
    <property type="entry name" value="TonB-dependent receptor, beta-barrel domain"/>
    <property type="match status" value="1"/>
</dbReference>
<evidence type="ECO:0000256" key="4">
    <source>
        <dbReference type="SAM" id="SignalP"/>
    </source>
</evidence>
<evidence type="ECO:0000256" key="1">
    <source>
        <dbReference type="ARBA" id="ARBA00004442"/>
    </source>
</evidence>
<keyword evidence="6" id="KW-0675">Receptor</keyword>
<dbReference type="PANTHER" id="PTHR40980:SF4">
    <property type="entry name" value="TONB-DEPENDENT RECEPTOR-LIKE BETA-BARREL DOMAIN-CONTAINING PROTEIN"/>
    <property type="match status" value="1"/>
</dbReference>
<dbReference type="SUPFAM" id="SSF49464">
    <property type="entry name" value="Carboxypeptidase regulatory domain-like"/>
    <property type="match status" value="1"/>
</dbReference>
<proteinExistence type="predicted"/>
<dbReference type="InterPro" id="IPR036942">
    <property type="entry name" value="Beta-barrel_TonB_sf"/>
</dbReference>